<reference evidence="1" key="1">
    <citation type="journal article" date="2020" name="Cell">
        <title>Large-Scale Comparative Analyses of Tick Genomes Elucidate Their Genetic Diversity and Vector Capacities.</title>
        <authorList>
            <consortium name="Tick Genome and Microbiome Consortium (TIGMIC)"/>
            <person name="Jia N."/>
            <person name="Wang J."/>
            <person name="Shi W."/>
            <person name="Du L."/>
            <person name="Sun Y."/>
            <person name="Zhan W."/>
            <person name="Jiang J.F."/>
            <person name="Wang Q."/>
            <person name="Zhang B."/>
            <person name="Ji P."/>
            <person name="Bell-Sakyi L."/>
            <person name="Cui X.M."/>
            <person name="Yuan T.T."/>
            <person name="Jiang B.G."/>
            <person name="Yang W.F."/>
            <person name="Lam T.T."/>
            <person name="Chang Q.C."/>
            <person name="Ding S.J."/>
            <person name="Wang X.J."/>
            <person name="Zhu J.G."/>
            <person name="Ruan X.D."/>
            <person name="Zhao L."/>
            <person name="Wei J.T."/>
            <person name="Ye R.Z."/>
            <person name="Que T.C."/>
            <person name="Du C.H."/>
            <person name="Zhou Y.H."/>
            <person name="Cheng J.X."/>
            <person name="Dai P.F."/>
            <person name="Guo W.B."/>
            <person name="Han X.H."/>
            <person name="Huang E.J."/>
            <person name="Li L.F."/>
            <person name="Wei W."/>
            <person name="Gao Y.C."/>
            <person name="Liu J.Z."/>
            <person name="Shao H.Z."/>
            <person name="Wang X."/>
            <person name="Wang C.C."/>
            <person name="Yang T.C."/>
            <person name="Huo Q.B."/>
            <person name="Li W."/>
            <person name="Chen H.Y."/>
            <person name="Chen S.E."/>
            <person name="Zhou L.G."/>
            <person name="Ni X.B."/>
            <person name="Tian J.H."/>
            <person name="Sheng Y."/>
            <person name="Liu T."/>
            <person name="Pan Y.S."/>
            <person name="Xia L.Y."/>
            <person name="Li J."/>
            <person name="Zhao F."/>
            <person name="Cao W.C."/>
        </authorList>
    </citation>
    <scope>NUCLEOTIDE SEQUENCE</scope>
    <source>
        <strain evidence="1">Rmic-2018</strain>
    </source>
</reference>
<evidence type="ECO:0000313" key="2">
    <source>
        <dbReference type="Proteomes" id="UP000821866"/>
    </source>
</evidence>
<name>A0A9J6D4N6_RHIMP</name>
<sequence>MACSCVMPFQCREEAARTLGLLCLGQPDFPHVHQVLTGLLKCGLVESADVEVHFTVGESLCCAVLGKTSPLCRDPWTTEEAEYKVGLPALPCFSCVPDV</sequence>
<organism evidence="1 2">
    <name type="scientific">Rhipicephalus microplus</name>
    <name type="common">Cattle tick</name>
    <name type="synonym">Boophilus microplus</name>
    <dbReference type="NCBI Taxonomy" id="6941"/>
    <lineage>
        <taxon>Eukaryota</taxon>
        <taxon>Metazoa</taxon>
        <taxon>Ecdysozoa</taxon>
        <taxon>Arthropoda</taxon>
        <taxon>Chelicerata</taxon>
        <taxon>Arachnida</taxon>
        <taxon>Acari</taxon>
        <taxon>Parasitiformes</taxon>
        <taxon>Ixodida</taxon>
        <taxon>Ixodoidea</taxon>
        <taxon>Ixodidae</taxon>
        <taxon>Rhipicephalinae</taxon>
        <taxon>Rhipicephalus</taxon>
        <taxon>Boophilus</taxon>
    </lineage>
</organism>
<dbReference type="VEuPathDB" id="VectorBase:LOC119178803"/>
<accession>A0A9J6D4N6</accession>
<dbReference type="EMBL" id="JABSTU010000011">
    <property type="protein sequence ID" value="KAH8009005.1"/>
    <property type="molecule type" value="Genomic_DNA"/>
</dbReference>
<dbReference type="AlphaFoldDB" id="A0A9J6D4N6"/>
<proteinExistence type="predicted"/>
<keyword evidence="2" id="KW-1185">Reference proteome</keyword>
<reference evidence="1" key="2">
    <citation type="submission" date="2021-09" db="EMBL/GenBank/DDBJ databases">
        <authorList>
            <person name="Jia N."/>
            <person name="Wang J."/>
            <person name="Shi W."/>
            <person name="Du L."/>
            <person name="Sun Y."/>
            <person name="Zhan W."/>
            <person name="Jiang J."/>
            <person name="Wang Q."/>
            <person name="Zhang B."/>
            <person name="Ji P."/>
            <person name="Sakyi L.B."/>
            <person name="Cui X."/>
            <person name="Yuan T."/>
            <person name="Jiang B."/>
            <person name="Yang W."/>
            <person name="Lam T.T.-Y."/>
            <person name="Chang Q."/>
            <person name="Ding S."/>
            <person name="Wang X."/>
            <person name="Zhu J."/>
            <person name="Ruan X."/>
            <person name="Zhao L."/>
            <person name="Wei J."/>
            <person name="Que T."/>
            <person name="Du C."/>
            <person name="Cheng J."/>
            <person name="Dai P."/>
            <person name="Han X."/>
            <person name="Huang E."/>
            <person name="Gao Y."/>
            <person name="Liu J."/>
            <person name="Shao H."/>
            <person name="Ye R."/>
            <person name="Li L."/>
            <person name="Wei W."/>
            <person name="Wang X."/>
            <person name="Wang C."/>
            <person name="Huo Q."/>
            <person name="Li W."/>
            <person name="Guo W."/>
            <person name="Chen H."/>
            <person name="Chen S."/>
            <person name="Zhou L."/>
            <person name="Zhou L."/>
            <person name="Ni X."/>
            <person name="Tian J."/>
            <person name="Zhou Y."/>
            <person name="Sheng Y."/>
            <person name="Liu T."/>
            <person name="Pan Y."/>
            <person name="Xia L."/>
            <person name="Li J."/>
            <person name="Zhao F."/>
            <person name="Cao W."/>
        </authorList>
    </citation>
    <scope>NUCLEOTIDE SEQUENCE</scope>
    <source>
        <strain evidence="1">Rmic-2018</strain>
        <tissue evidence="1">Larvae</tissue>
    </source>
</reference>
<protein>
    <submittedName>
        <fullName evidence="1">Uncharacterized protein</fullName>
    </submittedName>
</protein>
<dbReference type="Proteomes" id="UP000821866">
    <property type="component" value="Chromosome 9"/>
</dbReference>
<comment type="caution">
    <text evidence="1">The sequence shown here is derived from an EMBL/GenBank/DDBJ whole genome shotgun (WGS) entry which is preliminary data.</text>
</comment>
<gene>
    <name evidence="1" type="ORF">HPB51_008935</name>
</gene>
<evidence type="ECO:0000313" key="1">
    <source>
        <dbReference type="EMBL" id="KAH8009005.1"/>
    </source>
</evidence>